<sequence>MPVTPTSTPPRRPARPLEDSPTTSPLSGYKRSPSVSEIIQKYDLKNRSNPSSPSTSTVERKQSVPTPTRTGIPSRIGSSVRSSPTSPRKENRSASVGGTGIAGSSRSGSLSSTRVEGQFRNGAIGLGAPVGSKVLETRRATDSRIRSTRPSPSSSTSSIPRPRPSPSSSSSSIPRPSVSTNSSSSCSVDRTLTSPKTTIKPFPTSSPSLPRSTSDTFYTRPSSRTTTPSSSAGPSRISSPQKSAVALSVTRPSPSPSPQKRPLPLRRRSSKEDLTKPKSRPPITTRNSSHKASASVSSQSTNPTPLASPDINSHRDSTMYFGEFGERENQPTPIALEEGAIAMVRGGANRSSRSNQGTIVGSPTLSVSSFGSPSNKERIRINIPKRTSSNPNSPKTPRSAGPHPISPRTTSIKLPSPSNDPPSPIAARHAQANFGIYLEPTASPNRISIERPGHRRGSSQSSVSRLSEAASTIKEPIKRPTSAATARPSFESKVFPSASSSPRISPPPSPKGSPSRLATRKPSSSPRKSPNLTIQTPPTLINSRLSTITSAQPSPPVPAKSPLRSLSRENADPNSTGRQQTPRSGSGESNIAQVGTPTSLRSQLEKMAELEESSTKLEPPLEFDSPVQETIPQNKVDSSASQVVSTPNEIRFTSFTVPSMYSQDSAPSSAIPSATSWNWSEDTARSSIDGTAKKRQSRLDSVEWGKQKDMPPPSSQRSSFDLGRENGHRRSFSLPRLSNASEKALPHIPDDVPSTAATHGSSDDAIPMSPTTITDYYREPAKSPSLPILREGKVSRHSYTPESPISNTQSPSLTPSAYSQNGKAAETPLRPLLPSSPSIVMSKRSHLIREIASSERAYAKDLALIRDAYMYRFFRPGSLHSTNGDSSISPSDGSRRSSVYTYQTNDTKRSSEHDSTNWIFPGNGSTTPLPKSPSDGYNLSYFSNSAAGSSNSSFQITPQPSLKHHKRSSSSIPSMGMQPPIGKPLSPADLKTVFLNLDQIASAADELATAFEQAMGEEETGVQGGLRENETGNDRLGQAFVAMECWLSIKNHTHAWNLDSMLIKPVQRITKYPLLFDDLLSSTTPVHPDYFSIRTAAQMSKTIALEIDETKRRKDVVSNAISSKRAPTTNVSPKETKQPASKLLGLGRFRKDKAASSTISLSKSVSSTDLALPATISDSSLNTLKDLVIKVEEIDKCVRRVGKEVILWTAAAKEVLVAEDGVVKTWLRVIQLEPTDAADRRMLEFRKVIDSIIAEVWKELNDQVRQHIMPIFTKLLESTSNPRKVIHKRDTKYTDYTRYHALRVSKKAIERSITQSALEFVALHTQLVDELPAFLEGCLRLLDIALIGFSRAQAQYHQKVKEHLLVYEEAWIVLPLSPKVEMRSPTDTSTSRGIVKAWHDGWSPYAEAMDHFTCTRPARTAATRIASFNAKPGSRPTSRSGSPMLSPGHGLRHSASVTSPTSLSGSRPSSPAQTGRFRSSSMRSQTGPSAITVTSPKDSQSSMFSLLRRSNSKTNGTSRVNERPTLYTRTSSGFGLKPSSASMISEASSRLSWGLPRISADPNQPIFDGLGLSPTKSTTGLVRSNSQKTSPQISTSPSITTAMNNIFSVDLNSSQVSLASTNTNTDTPPQRRVSANSSSAVGLGLGDVSTLTKQQQQQQQQAEPTSTNRHPFAAIPPSPRVRQRTDEVDAAEGWKNEQVIYQCACVADFDPMELGNRRYRGLKFIPMISGDLIDVFHEVGRIDELPSFPYPEVGVDNDGVLVARSENGSIGLVICSFLEPLRD</sequence>
<dbReference type="Gene3D" id="1.20.900.10">
    <property type="entry name" value="Dbl homology (DH) domain"/>
    <property type="match status" value="2"/>
</dbReference>
<feature type="compositionally biased region" description="Low complexity" evidence="2">
    <location>
        <begin position="290"/>
        <end position="300"/>
    </location>
</feature>
<feature type="compositionally biased region" description="Polar residues" evidence="2">
    <location>
        <begin position="1472"/>
        <end position="1519"/>
    </location>
</feature>
<proteinExistence type="predicted"/>
<dbReference type="Pfam" id="PF03114">
    <property type="entry name" value="BAR"/>
    <property type="match status" value="1"/>
</dbReference>
<evidence type="ECO:0000313" key="4">
    <source>
        <dbReference type="EMBL" id="WWC92574.1"/>
    </source>
</evidence>
<keyword evidence="1" id="KW-0344">Guanine-nucleotide releasing factor</keyword>
<dbReference type="GeneID" id="91098201"/>
<feature type="region of interest" description="Disordered" evidence="2">
    <location>
        <begin position="1425"/>
        <end position="1523"/>
    </location>
</feature>
<feature type="compositionally biased region" description="Low complexity" evidence="2">
    <location>
        <begin position="1459"/>
        <end position="1471"/>
    </location>
</feature>
<feature type="compositionally biased region" description="Polar residues" evidence="2">
    <location>
        <begin position="572"/>
        <end position="602"/>
    </location>
</feature>
<feature type="compositionally biased region" description="Low complexity" evidence="2">
    <location>
        <begin position="148"/>
        <end position="187"/>
    </location>
</feature>
<feature type="compositionally biased region" description="Low complexity" evidence="2">
    <location>
        <begin position="884"/>
        <end position="898"/>
    </location>
</feature>
<evidence type="ECO:0000313" key="5">
    <source>
        <dbReference type="Proteomes" id="UP001355207"/>
    </source>
</evidence>
<feature type="compositionally biased region" description="Low complexity" evidence="2">
    <location>
        <begin position="662"/>
        <end position="676"/>
    </location>
</feature>
<protein>
    <recommendedName>
        <fullName evidence="3">DH domain-containing protein</fullName>
    </recommendedName>
</protein>
<dbReference type="SUPFAM" id="SSF48065">
    <property type="entry name" value="DBL homology domain (DH-domain)"/>
    <property type="match status" value="1"/>
</dbReference>
<accession>A0AAX4K616</accession>
<dbReference type="Gene3D" id="1.20.1270.60">
    <property type="entry name" value="Arfaptin homology (AH) domain/BAR domain"/>
    <property type="match status" value="1"/>
</dbReference>
<dbReference type="RefSeq" id="XP_066079336.1">
    <property type="nucleotide sequence ID" value="XM_066223239.1"/>
</dbReference>
<feature type="compositionally biased region" description="Low complexity" evidence="2">
    <location>
        <begin position="47"/>
        <end position="57"/>
    </location>
</feature>
<feature type="region of interest" description="Disordered" evidence="2">
    <location>
        <begin position="1619"/>
        <end position="1683"/>
    </location>
</feature>
<dbReference type="SUPFAM" id="SSF103657">
    <property type="entry name" value="BAR/IMD domain-like"/>
    <property type="match status" value="1"/>
</dbReference>
<feature type="compositionally biased region" description="Low complexity" evidence="2">
    <location>
        <begin position="103"/>
        <end position="112"/>
    </location>
</feature>
<dbReference type="InterPro" id="IPR004148">
    <property type="entry name" value="BAR_dom"/>
</dbReference>
<feature type="compositionally biased region" description="Polar residues" evidence="2">
    <location>
        <begin position="407"/>
        <end position="417"/>
    </location>
</feature>
<feature type="compositionally biased region" description="Polar residues" evidence="2">
    <location>
        <begin position="349"/>
        <end position="374"/>
    </location>
</feature>
<feature type="region of interest" description="Disordered" evidence="2">
    <location>
        <begin position="880"/>
        <end position="932"/>
    </location>
</feature>
<dbReference type="PANTHER" id="PTHR22834:SF20">
    <property type="entry name" value="SH3 DOMAIN-CONTAINING PROTEIN"/>
    <property type="match status" value="1"/>
</dbReference>
<dbReference type="GO" id="GO:0005085">
    <property type="term" value="F:guanyl-nucleotide exchange factor activity"/>
    <property type="evidence" value="ECO:0007669"/>
    <property type="project" value="UniProtKB-KW"/>
</dbReference>
<dbReference type="EMBL" id="CP144107">
    <property type="protein sequence ID" value="WWC92574.1"/>
    <property type="molecule type" value="Genomic_DNA"/>
</dbReference>
<dbReference type="PANTHER" id="PTHR22834">
    <property type="entry name" value="NUCLEAR FUSION PROTEIN FUS2"/>
    <property type="match status" value="1"/>
</dbReference>
<feature type="region of interest" description="Disordered" evidence="2">
    <location>
        <begin position="1578"/>
        <end position="1597"/>
    </location>
</feature>
<feature type="compositionally biased region" description="Polar residues" evidence="2">
    <location>
        <begin position="627"/>
        <end position="648"/>
    </location>
</feature>
<dbReference type="InterPro" id="IPR051492">
    <property type="entry name" value="Dynamin-Rho_GEF"/>
</dbReference>
<feature type="compositionally biased region" description="Polar residues" evidence="2">
    <location>
        <begin position="531"/>
        <end position="552"/>
    </location>
</feature>
<dbReference type="Pfam" id="PF00621">
    <property type="entry name" value="RhoGEF"/>
    <property type="match status" value="1"/>
</dbReference>
<name>A0AAX4K616_9TREE</name>
<feature type="region of interest" description="Disordered" evidence="2">
    <location>
        <begin position="661"/>
        <end position="831"/>
    </location>
</feature>
<feature type="compositionally biased region" description="Polar residues" evidence="2">
    <location>
        <begin position="677"/>
        <end position="689"/>
    </location>
</feature>
<feature type="compositionally biased region" description="Low complexity" evidence="2">
    <location>
        <begin position="1586"/>
        <end position="1597"/>
    </location>
</feature>
<dbReference type="GO" id="GO:0031991">
    <property type="term" value="P:regulation of actomyosin contractile ring contraction"/>
    <property type="evidence" value="ECO:0007669"/>
    <property type="project" value="TreeGrafter"/>
</dbReference>
<feature type="compositionally biased region" description="Basic and acidic residues" evidence="2">
    <location>
        <begin position="906"/>
        <end position="915"/>
    </location>
</feature>
<evidence type="ECO:0000259" key="3">
    <source>
        <dbReference type="PROSITE" id="PS50010"/>
    </source>
</evidence>
<feature type="compositionally biased region" description="Polar residues" evidence="2">
    <location>
        <begin position="385"/>
        <end position="396"/>
    </location>
</feature>
<feature type="compositionally biased region" description="Polar residues" evidence="2">
    <location>
        <begin position="797"/>
        <end position="822"/>
    </location>
</feature>
<reference evidence="4 5" key="1">
    <citation type="submission" date="2024-01" db="EMBL/GenBank/DDBJ databases">
        <title>Comparative genomics of Cryptococcus and Kwoniella reveals pathogenesis evolution and contrasting modes of karyotype evolution via chromosome fusion or intercentromeric recombination.</title>
        <authorList>
            <person name="Coelho M.A."/>
            <person name="David-Palma M."/>
            <person name="Shea T."/>
            <person name="Bowers K."/>
            <person name="McGinley-Smith S."/>
            <person name="Mohammad A.W."/>
            <person name="Gnirke A."/>
            <person name="Yurkov A.M."/>
            <person name="Nowrousian M."/>
            <person name="Sun S."/>
            <person name="Cuomo C.A."/>
            <person name="Heitman J."/>
        </authorList>
    </citation>
    <scope>NUCLEOTIDE SEQUENCE [LARGE SCALE GENOMIC DNA]</scope>
    <source>
        <strain evidence="4 5">CBS 6074</strain>
    </source>
</reference>
<feature type="compositionally biased region" description="Low complexity" evidence="2">
    <location>
        <begin position="512"/>
        <end position="530"/>
    </location>
</feature>
<feature type="domain" description="DH" evidence="3">
    <location>
        <begin position="843"/>
        <end position="1110"/>
    </location>
</feature>
<keyword evidence="5" id="KW-1185">Reference proteome</keyword>
<dbReference type="InterPro" id="IPR027267">
    <property type="entry name" value="AH/BAR_dom_sf"/>
</dbReference>
<dbReference type="GO" id="GO:0005737">
    <property type="term" value="C:cytoplasm"/>
    <property type="evidence" value="ECO:0007669"/>
    <property type="project" value="InterPro"/>
</dbReference>
<evidence type="ECO:0000256" key="2">
    <source>
        <dbReference type="SAM" id="MobiDB-lite"/>
    </source>
</evidence>
<feature type="compositionally biased region" description="Polar residues" evidence="2">
    <location>
        <begin position="1619"/>
        <end position="1640"/>
    </location>
</feature>
<feature type="compositionally biased region" description="Polar residues" evidence="2">
    <location>
        <begin position="63"/>
        <end position="86"/>
    </location>
</feature>
<feature type="compositionally biased region" description="Polar residues" evidence="2">
    <location>
        <begin position="188"/>
        <end position="197"/>
    </location>
</feature>
<gene>
    <name evidence="4" type="ORF">L201_007533</name>
</gene>
<feature type="compositionally biased region" description="Basic and acidic residues" evidence="2">
    <location>
        <begin position="603"/>
        <end position="615"/>
    </location>
</feature>
<feature type="compositionally biased region" description="Low complexity" evidence="2">
    <location>
        <begin position="1432"/>
        <end position="1443"/>
    </location>
</feature>
<feature type="compositionally biased region" description="Low complexity" evidence="2">
    <location>
        <begin position="458"/>
        <end position="471"/>
    </location>
</feature>
<dbReference type="InterPro" id="IPR000219">
    <property type="entry name" value="DH_dom"/>
</dbReference>
<feature type="region of interest" description="Disordered" evidence="2">
    <location>
        <begin position="1"/>
        <end position="648"/>
    </location>
</feature>
<feature type="compositionally biased region" description="Basic and acidic residues" evidence="2">
    <location>
        <begin position="697"/>
        <end position="709"/>
    </location>
</feature>
<feature type="compositionally biased region" description="Polar residues" evidence="2">
    <location>
        <begin position="1119"/>
        <end position="1133"/>
    </location>
</feature>
<dbReference type="Proteomes" id="UP001355207">
    <property type="component" value="Chromosome 10"/>
</dbReference>
<dbReference type="InterPro" id="IPR035899">
    <property type="entry name" value="DBL_dom_sf"/>
</dbReference>
<organism evidence="4 5">
    <name type="scientific">Kwoniella dendrophila CBS 6074</name>
    <dbReference type="NCBI Taxonomy" id="1295534"/>
    <lineage>
        <taxon>Eukaryota</taxon>
        <taxon>Fungi</taxon>
        <taxon>Dikarya</taxon>
        <taxon>Basidiomycota</taxon>
        <taxon>Agaricomycotina</taxon>
        <taxon>Tremellomycetes</taxon>
        <taxon>Tremellales</taxon>
        <taxon>Cryptococcaceae</taxon>
        <taxon>Kwoniella</taxon>
    </lineage>
</organism>
<feature type="region of interest" description="Disordered" evidence="2">
    <location>
        <begin position="946"/>
        <end position="983"/>
    </location>
</feature>
<dbReference type="PROSITE" id="PS50010">
    <property type="entry name" value="DH_2"/>
    <property type="match status" value="1"/>
</dbReference>
<dbReference type="GO" id="GO:0032955">
    <property type="term" value="P:regulation of division septum assembly"/>
    <property type="evidence" value="ECO:0007669"/>
    <property type="project" value="TreeGrafter"/>
</dbReference>
<evidence type="ECO:0000256" key="1">
    <source>
        <dbReference type="ARBA" id="ARBA00022658"/>
    </source>
</evidence>
<feature type="region of interest" description="Disordered" evidence="2">
    <location>
        <begin position="1116"/>
        <end position="1138"/>
    </location>
</feature>
<feature type="compositionally biased region" description="Low complexity" evidence="2">
    <location>
        <begin position="203"/>
        <end position="240"/>
    </location>
</feature>
<feature type="compositionally biased region" description="Basic and acidic residues" evidence="2">
    <location>
        <begin position="135"/>
        <end position="145"/>
    </location>
</feature>